<gene>
    <name evidence="1" type="ORF">FPZ12_011080</name>
</gene>
<keyword evidence="2" id="KW-1185">Reference proteome</keyword>
<proteinExistence type="predicted"/>
<dbReference type="AlphaFoldDB" id="A0A5N0VD61"/>
<evidence type="ECO:0000313" key="2">
    <source>
        <dbReference type="Proteomes" id="UP000319769"/>
    </source>
</evidence>
<sequence length="104" mass="11505">MTPATGSDYRAQHIRARTLLHQLTDTADKLDDYEAAAFDLARADVTGIGELEEADENDLCQSLVIAARHARAAQRILRSYERDLTTAMHHEGIEIESAPDARDA</sequence>
<name>A0A5N0VD61_9PSEU</name>
<reference evidence="1" key="1">
    <citation type="submission" date="2019-09" db="EMBL/GenBank/DDBJ databases">
        <authorList>
            <person name="Teo W.F.A."/>
            <person name="Duangmal K."/>
        </authorList>
    </citation>
    <scope>NUCLEOTIDE SEQUENCE [LARGE SCALE GENOMIC DNA]</scope>
    <source>
        <strain evidence="1">K81G1</strain>
    </source>
</reference>
<comment type="caution">
    <text evidence="1">The sequence shown here is derived from an EMBL/GenBank/DDBJ whole genome shotgun (WGS) entry which is preliminary data.</text>
</comment>
<evidence type="ECO:0008006" key="3">
    <source>
        <dbReference type="Google" id="ProtNLM"/>
    </source>
</evidence>
<accession>A0A5N0VD61</accession>
<evidence type="ECO:0000313" key="1">
    <source>
        <dbReference type="EMBL" id="KAA9162592.1"/>
    </source>
</evidence>
<protein>
    <recommendedName>
        <fullName evidence="3">PE domain-containing protein</fullName>
    </recommendedName>
</protein>
<dbReference type="RefSeq" id="WP_144747885.1">
    <property type="nucleotide sequence ID" value="NZ_VMNW02000012.1"/>
</dbReference>
<organism evidence="1 2">
    <name type="scientific">Amycolatopsis acidicola</name>
    <dbReference type="NCBI Taxonomy" id="2596893"/>
    <lineage>
        <taxon>Bacteria</taxon>
        <taxon>Bacillati</taxon>
        <taxon>Actinomycetota</taxon>
        <taxon>Actinomycetes</taxon>
        <taxon>Pseudonocardiales</taxon>
        <taxon>Pseudonocardiaceae</taxon>
        <taxon>Amycolatopsis</taxon>
    </lineage>
</organism>
<dbReference type="Proteomes" id="UP000319769">
    <property type="component" value="Unassembled WGS sequence"/>
</dbReference>
<dbReference type="EMBL" id="VMNW02000012">
    <property type="protein sequence ID" value="KAA9162592.1"/>
    <property type="molecule type" value="Genomic_DNA"/>
</dbReference>